<dbReference type="PANTHER" id="PTHR23090">
    <property type="entry name" value="NH 3 /GLUTAMINE-DEPENDENT NAD + SYNTHETASE"/>
    <property type="match status" value="1"/>
</dbReference>
<keyword evidence="4 8" id="KW-0547">Nucleotide-binding</keyword>
<evidence type="ECO:0000256" key="2">
    <source>
        <dbReference type="ARBA" id="ARBA00022598"/>
    </source>
</evidence>
<evidence type="ECO:0000256" key="10">
    <source>
        <dbReference type="RuleBase" id="RU003812"/>
    </source>
</evidence>
<feature type="binding site" evidence="8">
    <location>
        <position position="167"/>
    </location>
    <ligand>
        <name>ATP</name>
        <dbReference type="ChEBI" id="CHEBI:30616"/>
    </ligand>
</feature>
<comment type="similarity">
    <text evidence="1 8 9">Belongs to the NAD synthetase family.</text>
</comment>
<dbReference type="Gene3D" id="3.40.50.620">
    <property type="entry name" value="HUPs"/>
    <property type="match status" value="1"/>
</dbReference>
<evidence type="ECO:0000256" key="9">
    <source>
        <dbReference type="RuleBase" id="RU003811"/>
    </source>
</evidence>
<dbReference type="GO" id="GO:0005524">
    <property type="term" value="F:ATP binding"/>
    <property type="evidence" value="ECO:0007669"/>
    <property type="project" value="UniProtKB-UniRule"/>
</dbReference>
<feature type="binding site" evidence="8">
    <location>
        <position position="158"/>
    </location>
    <ligand>
        <name>deamido-NAD(+)</name>
        <dbReference type="ChEBI" id="CHEBI:58437"/>
        <note>ligand shared between two neighboring subunits</note>
    </ligand>
</feature>
<keyword evidence="6 8" id="KW-0460">Magnesium</keyword>
<evidence type="ECO:0000256" key="7">
    <source>
        <dbReference type="ARBA" id="ARBA00023027"/>
    </source>
</evidence>
<evidence type="ECO:0000256" key="8">
    <source>
        <dbReference type="HAMAP-Rule" id="MF_00193"/>
    </source>
</evidence>
<dbReference type="InterPro" id="IPR022926">
    <property type="entry name" value="NH(3)-dep_NAD(+)_synth"/>
</dbReference>
<comment type="subunit">
    <text evidence="8">Homodimer.</text>
</comment>
<dbReference type="AlphaFoldDB" id="A0A9Q4C2P8"/>
<comment type="pathway">
    <text evidence="8">Cofactor biosynthesis; NAD(+) biosynthesis; NAD(+) from deamido-NAD(+) (ammonia route): step 1/1.</text>
</comment>
<dbReference type="FunFam" id="3.40.50.620:FF:000106">
    <property type="entry name" value="Glutamine-dependent NAD(+) synthetase"/>
    <property type="match status" value="1"/>
</dbReference>
<comment type="catalytic activity">
    <reaction evidence="8 10">
        <text>deamido-NAD(+) + NH4(+) + ATP = AMP + diphosphate + NAD(+) + H(+)</text>
        <dbReference type="Rhea" id="RHEA:21188"/>
        <dbReference type="ChEBI" id="CHEBI:15378"/>
        <dbReference type="ChEBI" id="CHEBI:28938"/>
        <dbReference type="ChEBI" id="CHEBI:30616"/>
        <dbReference type="ChEBI" id="CHEBI:33019"/>
        <dbReference type="ChEBI" id="CHEBI:57540"/>
        <dbReference type="ChEBI" id="CHEBI:58437"/>
        <dbReference type="ChEBI" id="CHEBI:456215"/>
        <dbReference type="EC" id="6.3.1.5"/>
    </reaction>
</comment>
<feature type="binding site" evidence="8">
    <location>
        <position position="143"/>
    </location>
    <ligand>
        <name>Mg(2+)</name>
        <dbReference type="ChEBI" id="CHEBI:18420"/>
    </ligand>
</feature>
<dbReference type="Proteomes" id="UP001149411">
    <property type="component" value="Unassembled WGS sequence"/>
</dbReference>
<evidence type="ECO:0000256" key="3">
    <source>
        <dbReference type="ARBA" id="ARBA00022723"/>
    </source>
</evidence>
<dbReference type="CDD" id="cd00553">
    <property type="entry name" value="NAD_synthase"/>
    <property type="match status" value="1"/>
</dbReference>
<dbReference type="InterPro" id="IPR014729">
    <property type="entry name" value="Rossmann-like_a/b/a_fold"/>
</dbReference>
<dbReference type="GO" id="GO:0046872">
    <property type="term" value="F:metal ion binding"/>
    <property type="evidence" value="ECO:0007669"/>
    <property type="project" value="UniProtKB-KW"/>
</dbReference>
<feature type="domain" description="NAD/GMP synthase" evidence="11">
    <location>
        <begin position="12"/>
        <end position="254"/>
    </location>
</feature>
<dbReference type="EC" id="6.3.1.5" evidence="8 10"/>
<feature type="binding site" evidence="8">
    <location>
        <position position="40"/>
    </location>
    <ligand>
        <name>Mg(2+)</name>
        <dbReference type="ChEBI" id="CHEBI:18420"/>
    </ligand>
</feature>
<reference evidence="12" key="1">
    <citation type="submission" date="2022-09" db="EMBL/GenBank/DDBJ databases">
        <title>Haloadaptaus new haloarchaeum isolated from saline soil.</title>
        <authorList>
            <person name="Duran-Viseras A."/>
            <person name="Sanchez-Porro C."/>
            <person name="Ventosa A."/>
        </authorList>
    </citation>
    <scope>NUCLEOTIDE SEQUENCE</scope>
    <source>
        <strain evidence="12">F3-133</strain>
    </source>
</reference>
<dbReference type="InterPro" id="IPR003694">
    <property type="entry name" value="NAD_synthase"/>
</dbReference>
<dbReference type="GO" id="GO:0005737">
    <property type="term" value="C:cytoplasm"/>
    <property type="evidence" value="ECO:0007669"/>
    <property type="project" value="InterPro"/>
</dbReference>
<dbReference type="RefSeq" id="WP_266086612.1">
    <property type="nucleotide sequence ID" value="NZ_RKLV01000004.1"/>
</dbReference>
<feature type="binding site" description="in other chain" evidence="8">
    <location>
        <begin position="249"/>
        <end position="250"/>
    </location>
    <ligand>
        <name>deamido-NAD(+)</name>
        <dbReference type="ChEBI" id="CHEBI:58437"/>
        <note>ligand shared between two neighboring subunits</note>
    </ligand>
</feature>
<feature type="binding site" evidence="8">
    <location>
        <begin position="34"/>
        <end position="41"/>
    </location>
    <ligand>
        <name>ATP</name>
        <dbReference type="ChEBI" id="CHEBI:30616"/>
    </ligand>
</feature>
<dbReference type="NCBIfam" id="NF010587">
    <property type="entry name" value="PRK13980.1"/>
    <property type="match status" value="1"/>
</dbReference>
<sequence>MQVEKKRVDEYIHETTDFIARKVDEAGAEGVVVGLSGGIDSATASALAVEALGADAVHGLVMPTGVSDDENMSDAERHARDFGIGYDVVEIQPVVDAFLDGHPNGVDDTEAVGNLAARVRMCYNYLVANEDSLLVLGTGNRSEMLVGYYTKYGDGGVDILPVGGLYKTEVREVARELGVSEDVVEKTPTAGLWEGQTDEEELGAPYADVDDFLRAYVDGDASVEEAGDSAGIGEETARRLVDLYQRSEHKRKTPPYPGFGR</sequence>
<dbReference type="GO" id="GO:0009435">
    <property type="term" value="P:NAD+ biosynthetic process"/>
    <property type="evidence" value="ECO:0007669"/>
    <property type="project" value="UniProtKB-UniRule"/>
</dbReference>
<dbReference type="PANTHER" id="PTHR23090:SF9">
    <property type="entry name" value="GLUTAMINE-DEPENDENT NAD(+) SYNTHETASE"/>
    <property type="match status" value="1"/>
</dbReference>
<dbReference type="Pfam" id="PF02540">
    <property type="entry name" value="NAD_synthase"/>
    <property type="match status" value="1"/>
</dbReference>
<feature type="binding site" description="in other chain" evidence="8">
    <location>
        <position position="118"/>
    </location>
    <ligand>
        <name>deamido-NAD(+)</name>
        <dbReference type="ChEBI" id="CHEBI:58437"/>
        <note>ligand shared between two neighboring subunits</note>
    </ligand>
</feature>
<dbReference type="EMBL" id="RKLV01000004">
    <property type="protein sequence ID" value="MCX2818772.1"/>
    <property type="molecule type" value="Genomic_DNA"/>
</dbReference>
<organism evidence="12 13">
    <name type="scientific">Halorutilus salinus</name>
    <dbReference type="NCBI Taxonomy" id="2487751"/>
    <lineage>
        <taxon>Archaea</taxon>
        <taxon>Methanobacteriati</taxon>
        <taxon>Methanobacteriota</taxon>
        <taxon>Stenosarchaea group</taxon>
        <taxon>Halobacteria</taxon>
        <taxon>Halorutilales</taxon>
        <taxon>Halorutilaceae</taxon>
        <taxon>Halorutilus</taxon>
    </lineage>
</organism>
<name>A0A9Q4C2P8_9EURY</name>
<protein>
    <recommendedName>
        <fullName evidence="8 10">NH(3)-dependent NAD(+) synthetase</fullName>
        <ecNumber evidence="8 10">6.3.1.5</ecNumber>
    </recommendedName>
</protein>
<evidence type="ECO:0000256" key="5">
    <source>
        <dbReference type="ARBA" id="ARBA00022840"/>
    </source>
</evidence>
<proteinExistence type="inferred from homology"/>
<feature type="binding site" evidence="8">
    <location>
        <position position="189"/>
    </location>
    <ligand>
        <name>ATP</name>
        <dbReference type="ChEBI" id="CHEBI:30616"/>
    </ligand>
</feature>
<feature type="binding site" evidence="8">
    <location>
        <position position="138"/>
    </location>
    <ligand>
        <name>ATP</name>
        <dbReference type="ChEBI" id="CHEBI:30616"/>
    </ligand>
</feature>
<keyword evidence="2 8" id="KW-0436">Ligase</keyword>
<keyword evidence="3 8" id="KW-0479">Metal-binding</keyword>
<dbReference type="GO" id="GO:0004359">
    <property type="term" value="F:glutaminase activity"/>
    <property type="evidence" value="ECO:0007669"/>
    <property type="project" value="InterPro"/>
</dbReference>
<dbReference type="SUPFAM" id="SSF52402">
    <property type="entry name" value="Adenine nucleotide alpha hydrolases-like"/>
    <property type="match status" value="1"/>
</dbReference>
<dbReference type="GO" id="GO:0003952">
    <property type="term" value="F:NAD+ synthase (glutamine-hydrolyzing) activity"/>
    <property type="evidence" value="ECO:0007669"/>
    <property type="project" value="InterPro"/>
</dbReference>
<evidence type="ECO:0000256" key="4">
    <source>
        <dbReference type="ARBA" id="ARBA00022741"/>
    </source>
</evidence>
<comment type="function">
    <text evidence="8">Catalyzes the ATP-dependent amidation of deamido-NAD to form NAD. Uses ammonia as a nitrogen source.</text>
</comment>
<keyword evidence="7 8" id="KW-0520">NAD</keyword>
<comment type="caution">
    <text evidence="12">The sequence shown here is derived from an EMBL/GenBank/DDBJ whole genome shotgun (WGS) entry which is preliminary data.</text>
</comment>
<feature type="binding site" description="in other chain" evidence="8">
    <location>
        <position position="151"/>
    </location>
    <ligand>
        <name>deamido-NAD(+)</name>
        <dbReference type="ChEBI" id="CHEBI:58437"/>
        <note>ligand shared between two neighboring subunits</note>
    </ligand>
</feature>
<accession>A0A9Q4C2P8</accession>
<keyword evidence="5 8" id="KW-0067">ATP-binding</keyword>
<evidence type="ECO:0000259" key="11">
    <source>
        <dbReference type="Pfam" id="PF02540"/>
    </source>
</evidence>
<dbReference type="NCBIfam" id="TIGR00552">
    <property type="entry name" value="nadE"/>
    <property type="match status" value="1"/>
</dbReference>
<keyword evidence="13" id="KW-1185">Reference proteome</keyword>
<dbReference type="HAMAP" id="MF_00193">
    <property type="entry name" value="NadE_ammonia_dep"/>
    <property type="match status" value="1"/>
</dbReference>
<evidence type="ECO:0000313" key="12">
    <source>
        <dbReference type="EMBL" id="MCX2818772.1"/>
    </source>
</evidence>
<dbReference type="InterPro" id="IPR022310">
    <property type="entry name" value="NAD/GMP_synthase"/>
</dbReference>
<evidence type="ECO:0000313" key="13">
    <source>
        <dbReference type="Proteomes" id="UP001149411"/>
    </source>
</evidence>
<dbReference type="GO" id="GO:0008795">
    <property type="term" value="F:NAD+ synthase activity"/>
    <property type="evidence" value="ECO:0007669"/>
    <property type="project" value="UniProtKB-UniRule"/>
</dbReference>
<evidence type="ECO:0000256" key="6">
    <source>
        <dbReference type="ARBA" id="ARBA00022842"/>
    </source>
</evidence>
<gene>
    <name evidence="8" type="primary">nadE</name>
    <name evidence="12" type="ORF">EGH25_05330</name>
</gene>
<evidence type="ECO:0000256" key="1">
    <source>
        <dbReference type="ARBA" id="ARBA00005859"/>
    </source>
</evidence>